<keyword evidence="1" id="KW-1133">Transmembrane helix</keyword>
<protein>
    <submittedName>
        <fullName evidence="2">Uncharacterized protein</fullName>
    </submittedName>
</protein>
<keyword evidence="1" id="KW-0472">Membrane</keyword>
<name>A0A133ZJC3_9FIRM</name>
<dbReference type="STRING" id="467210.HMPREF1866_02088"/>
<dbReference type="PATRIC" id="fig|467210.3.peg.2066"/>
<keyword evidence="3" id="KW-1185">Reference proteome</keyword>
<sequence length="142" mass="15902">MGETPMQKKSIERIIAFAICSIEFIIIILILCINGYNSIKKPIGSTYSADKIFDVVNSDAISFFGTDLYGDGTYMDTKTREYRNYTIDPGESFCTITLDNGSYAIYDYKNTVCVITPGVGIKYYTRVGNSSGAFVLQKHDYE</sequence>
<feature type="transmembrane region" description="Helical" evidence="1">
    <location>
        <begin position="14"/>
        <end position="36"/>
    </location>
</feature>
<accession>A0A133ZJC3</accession>
<comment type="caution">
    <text evidence="2">The sequence shown here is derived from an EMBL/GenBank/DDBJ whole genome shotgun (WGS) entry which is preliminary data.</text>
</comment>
<proteinExistence type="predicted"/>
<evidence type="ECO:0000313" key="3">
    <source>
        <dbReference type="Proteomes" id="UP000070394"/>
    </source>
</evidence>
<keyword evidence="1" id="KW-0812">Transmembrane</keyword>
<gene>
    <name evidence="2" type="ORF">HMPREF1866_02088</name>
</gene>
<dbReference type="AlphaFoldDB" id="A0A133ZJC3"/>
<reference evidence="3" key="1">
    <citation type="submission" date="2016-01" db="EMBL/GenBank/DDBJ databases">
        <authorList>
            <person name="Mitreva M."/>
            <person name="Pepin K.H."/>
            <person name="Mihindukulasuriya K.A."/>
            <person name="Fulton R."/>
            <person name="Fronick C."/>
            <person name="O'Laughlin M."/>
            <person name="Miner T."/>
            <person name="Herter B."/>
            <person name="Rosa B.A."/>
            <person name="Cordes M."/>
            <person name="Tomlinson C."/>
            <person name="Wollam A."/>
            <person name="Palsikar V.B."/>
            <person name="Mardis E.R."/>
            <person name="Wilson R.K."/>
        </authorList>
    </citation>
    <scope>NUCLEOTIDE SEQUENCE [LARGE SCALE GENOMIC DNA]</scope>
    <source>
        <strain evidence="3">DNF00896</strain>
    </source>
</reference>
<dbReference type="Proteomes" id="UP000070394">
    <property type="component" value="Unassembled WGS sequence"/>
</dbReference>
<dbReference type="EMBL" id="LSDA01000111">
    <property type="protein sequence ID" value="KXB55548.1"/>
    <property type="molecule type" value="Genomic_DNA"/>
</dbReference>
<evidence type="ECO:0000313" key="2">
    <source>
        <dbReference type="EMBL" id="KXB55548.1"/>
    </source>
</evidence>
<organism evidence="2 3">
    <name type="scientific">Lachnoanaerobaculum saburreum</name>
    <dbReference type="NCBI Taxonomy" id="467210"/>
    <lineage>
        <taxon>Bacteria</taxon>
        <taxon>Bacillati</taxon>
        <taxon>Bacillota</taxon>
        <taxon>Clostridia</taxon>
        <taxon>Lachnospirales</taxon>
        <taxon>Lachnospiraceae</taxon>
        <taxon>Lachnoanaerobaculum</taxon>
    </lineage>
</organism>
<evidence type="ECO:0000256" key="1">
    <source>
        <dbReference type="SAM" id="Phobius"/>
    </source>
</evidence>